<dbReference type="OrthoDB" id="2404451at2759"/>
<keyword evidence="2" id="KW-1185">Reference proteome</keyword>
<dbReference type="STRING" id="1314776.A0A166F6B6"/>
<evidence type="ECO:0000313" key="1">
    <source>
        <dbReference type="EMBL" id="KZT40326.1"/>
    </source>
</evidence>
<gene>
    <name evidence="1" type="ORF">SISSUDRAFT_983480</name>
</gene>
<accession>A0A166F6B6</accession>
<dbReference type="EMBL" id="KV428034">
    <property type="protein sequence ID" value="KZT40326.1"/>
    <property type="molecule type" value="Genomic_DNA"/>
</dbReference>
<sequence>MKELAVGVIAYDAVDDCAFTLRAHAAYGMGDIPAVVKGFLRMKGHNAFCPCRDCYITGISMIAADDPARIGRQRGNQTIYIPCEQPTNYPNPLSFDPRNLPLRTHDAFIREALAVDGAQTQQTSDALARQYGINGTPLLSTLSSFSFPDSFPTDFMHLLENILKNMISLWTGDFKGLDQGTGNYVISQDDWTDIGILTANSKASLPSSFGRALPNIHTDRSYFTAEAYIVWFTMLAPILLRDRFPDAKYYH</sequence>
<dbReference type="AlphaFoldDB" id="A0A166F6B6"/>
<name>A0A166F6B6_9AGAM</name>
<dbReference type="Proteomes" id="UP000076798">
    <property type="component" value="Unassembled WGS sequence"/>
</dbReference>
<reference evidence="1 2" key="1">
    <citation type="journal article" date="2016" name="Mol. Biol. Evol.">
        <title>Comparative Genomics of Early-Diverging Mushroom-Forming Fungi Provides Insights into the Origins of Lignocellulose Decay Capabilities.</title>
        <authorList>
            <person name="Nagy L.G."/>
            <person name="Riley R."/>
            <person name="Tritt A."/>
            <person name="Adam C."/>
            <person name="Daum C."/>
            <person name="Floudas D."/>
            <person name="Sun H."/>
            <person name="Yadav J.S."/>
            <person name="Pangilinan J."/>
            <person name="Larsson K.H."/>
            <person name="Matsuura K."/>
            <person name="Barry K."/>
            <person name="Labutti K."/>
            <person name="Kuo R."/>
            <person name="Ohm R.A."/>
            <person name="Bhattacharya S.S."/>
            <person name="Shirouzu T."/>
            <person name="Yoshinaga Y."/>
            <person name="Martin F.M."/>
            <person name="Grigoriev I.V."/>
            <person name="Hibbett D.S."/>
        </authorList>
    </citation>
    <scope>NUCLEOTIDE SEQUENCE [LARGE SCALE GENOMIC DNA]</scope>
    <source>
        <strain evidence="1 2">HHB10207 ss-3</strain>
    </source>
</reference>
<organism evidence="1 2">
    <name type="scientific">Sistotremastrum suecicum HHB10207 ss-3</name>
    <dbReference type="NCBI Taxonomy" id="1314776"/>
    <lineage>
        <taxon>Eukaryota</taxon>
        <taxon>Fungi</taxon>
        <taxon>Dikarya</taxon>
        <taxon>Basidiomycota</taxon>
        <taxon>Agaricomycotina</taxon>
        <taxon>Agaricomycetes</taxon>
        <taxon>Sistotremastrales</taxon>
        <taxon>Sistotremastraceae</taxon>
        <taxon>Sistotremastrum</taxon>
    </lineage>
</organism>
<protein>
    <submittedName>
        <fullName evidence="1">Uncharacterized protein</fullName>
    </submittedName>
</protein>
<proteinExistence type="predicted"/>
<evidence type="ECO:0000313" key="2">
    <source>
        <dbReference type="Proteomes" id="UP000076798"/>
    </source>
</evidence>